<evidence type="ECO:0000256" key="3">
    <source>
        <dbReference type="ARBA" id="ARBA00022737"/>
    </source>
</evidence>
<evidence type="ECO:0000256" key="2">
    <source>
        <dbReference type="ARBA" id="ARBA00022490"/>
    </source>
</evidence>
<keyword evidence="6" id="KW-1185">Reference proteome</keyword>
<dbReference type="OrthoDB" id="3925022at2759"/>
<organism evidence="5 6">
    <name type="scientific">Allacma fusca</name>
    <dbReference type="NCBI Taxonomy" id="39272"/>
    <lineage>
        <taxon>Eukaryota</taxon>
        <taxon>Metazoa</taxon>
        <taxon>Ecdysozoa</taxon>
        <taxon>Arthropoda</taxon>
        <taxon>Hexapoda</taxon>
        <taxon>Collembola</taxon>
        <taxon>Symphypleona</taxon>
        <taxon>Sminthuridae</taxon>
        <taxon>Allacma</taxon>
    </lineage>
</organism>
<evidence type="ECO:0000313" key="5">
    <source>
        <dbReference type="EMBL" id="CAG7726285.1"/>
    </source>
</evidence>
<evidence type="ECO:0000256" key="4">
    <source>
        <dbReference type="ARBA" id="ARBA00022803"/>
    </source>
</evidence>
<reference evidence="5" key="1">
    <citation type="submission" date="2021-06" db="EMBL/GenBank/DDBJ databases">
        <authorList>
            <person name="Hodson N. C."/>
            <person name="Mongue J. A."/>
            <person name="Jaron S. K."/>
        </authorList>
    </citation>
    <scope>NUCLEOTIDE SEQUENCE</scope>
</reference>
<name>A0A8J2JTH8_9HEXA</name>
<dbReference type="GO" id="GO:0005871">
    <property type="term" value="C:kinesin complex"/>
    <property type="evidence" value="ECO:0007669"/>
    <property type="project" value="InterPro"/>
</dbReference>
<comment type="caution">
    <text evidence="5">The sequence shown here is derived from an EMBL/GenBank/DDBJ whole genome shotgun (WGS) entry which is preliminary data.</text>
</comment>
<evidence type="ECO:0008006" key="7">
    <source>
        <dbReference type="Google" id="ProtNLM"/>
    </source>
</evidence>
<feature type="non-terminal residue" evidence="5">
    <location>
        <position position="182"/>
    </location>
</feature>
<dbReference type="InterPro" id="IPR002151">
    <property type="entry name" value="Kinesin_light"/>
</dbReference>
<dbReference type="GO" id="GO:0005737">
    <property type="term" value="C:cytoplasm"/>
    <property type="evidence" value="ECO:0007669"/>
    <property type="project" value="UniProtKB-SubCell"/>
</dbReference>
<dbReference type="GO" id="GO:0019894">
    <property type="term" value="F:kinesin binding"/>
    <property type="evidence" value="ECO:0007669"/>
    <property type="project" value="TreeGrafter"/>
</dbReference>
<keyword evidence="3" id="KW-0677">Repeat</keyword>
<keyword evidence="2" id="KW-0963">Cytoplasm</keyword>
<dbReference type="Pfam" id="PF13424">
    <property type="entry name" value="TPR_12"/>
    <property type="match status" value="1"/>
</dbReference>
<dbReference type="Proteomes" id="UP000708208">
    <property type="component" value="Unassembled WGS sequence"/>
</dbReference>
<gene>
    <name evidence="5" type="ORF">AFUS01_LOCUS15204</name>
</gene>
<proteinExistence type="predicted"/>
<keyword evidence="4" id="KW-0802">TPR repeat</keyword>
<dbReference type="PANTHER" id="PTHR45783">
    <property type="entry name" value="KINESIN LIGHT CHAIN"/>
    <property type="match status" value="1"/>
</dbReference>
<sequence length="182" mass="20135">EIFADRKAIVRSEDEEHKTATDAVPSSSVNLIGFEIEAPIQANNVFQAAVLGGDTPMNSENVHELLDNIVRLHDQASETSDEEFLDFQTILVSKLTDAGNYTLAIKVLGIVVETQSKVQGSNHLETITAKRNLASLLENQGQYTHAQELYNELLQIQIDVHGPDHPETILTKYCLAVAFHNQ</sequence>
<evidence type="ECO:0000313" key="6">
    <source>
        <dbReference type="Proteomes" id="UP000708208"/>
    </source>
</evidence>
<dbReference type="PANTHER" id="PTHR45783:SF3">
    <property type="entry name" value="KINESIN LIGHT CHAIN"/>
    <property type="match status" value="1"/>
</dbReference>
<protein>
    <recommendedName>
        <fullName evidence="7">Kinesin light chain</fullName>
    </recommendedName>
</protein>
<dbReference type="EMBL" id="CAJVCH010133384">
    <property type="protein sequence ID" value="CAG7726285.1"/>
    <property type="molecule type" value="Genomic_DNA"/>
</dbReference>
<accession>A0A8J2JTH8</accession>
<feature type="non-terminal residue" evidence="5">
    <location>
        <position position="1"/>
    </location>
</feature>
<evidence type="ECO:0000256" key="1">
    <source>
        <dbReference type="ARBA" id="ARBA00004496"/>
    </source>
</evidence>
<dbReference type="GO" id="GO:0007018">
    <property type="term" value="P:microtubule-based movement"/>
    <property type="evidence" value="ECO:0007669"/>
    <property type="project" value="TreeGrafter"/>
</dbReference>
<dbReference type="AlphaFoldDB" id="A0A8J2JTH8"/>
<comment type="subcellular location">
    <subcellularLocation>
        <location evidence="1">Cytoplasm</location>
    </subcellularLocation>
</comment>